<evidence type="ECO:0000313" key="8">
    <source>
        <dbReference type="EMBL" id="MDT0575300.1"/>
    </source>
</evidence>
<dbReference type="PANTHER" id="PTHR36985">
    <property type="entry name" value="TRANSLOCATION AND ASSEMBLY MODULE SUBUNIT TAMB"/>
    <property type="match status" value="1"/>
</dbReference>
<reference evidence="8 9" key="1">
    <citation type="submission" date="2023-09" db="EMBL/GenBank/DDBJ databases">
        <authorList>
            <person name="Rey-Velasco X."/>
        </authorList>
    </citation>
    <scope>NUCLEOTIDE SEQUENCE [LARGE SCALE GENOMIC DNA]</scope>
    <source>
        <strain evidence="8 9">F390</strain>
    </source>
</reference>
<dbReference type="RefSeq" id="WP_311339873.1">
    <property type="nucleotide sequence ID" value="NZ_JAVRHS010000002.1"/>
</dbReference>
<feature type="domain" description="Translocation and assembly module TamB C-terminal" evidence="7">
    <location>
        <begin position="1068"/>
        <end position="1421"/>
    </location>
</feature>
<keyword evidence="4 6" id="KW-0472">Membrane</keyword>
<gene>
    <name evidence="8" type="ORF">RM533_03780</name>
</gene>
<evidence type="ECO:0000259" key="7">
    <source>
        <dbReference type="Pfam" id="PF04357"/>
    </source>
</evidence>
<dbReference type="Pfam" id="PF04357">
    <property type="entry name" value="TamB"/>
    <property type="match status" value="1"/>
</dbReference>
<keyword evidence="2 6" id="KW-0812">Transmembrane</keyword>
<evidence type="ECO:0000256" key="4">
    <source>
        <dbReference type="ARBA" id="ARBA00023136"/>
    </source>
</evidence>
<sequence length="1421" mass="149109">MTNDAAVQPELTAPGAAEPAATTQERPRRRWPVQLAKGAAILVVGLVLLVALVIFGLDTQPGRRLVANQIAGLTFESGMKIRIGRIDGSLYGEMTLHDLAVADPRGVFVRSPQVAVDWRPFAFFKNHIDIRDLAAQRVVLERLPQFNEVADDGSPLLPDLDIDVNWLRVDRLIVEAPVTGERRIATVAGEAHIADRRALIDLNARTIGEGDAAFGDTLALKLDAVPEQNRLGIALKLQSPQTGVITSLAGLDQAVMIELAGQGTWQSWNGTVAADLGGAEFARLSLAARDGTFAVKGPVRAARLMEGQVAALLGDVTDVDLVADVQDRRAQLAGTISSDAFRLAANGAVDLANNAFDALKLDFLLLQPSVLMPDLRGSGLRADLVLNGSFATPEVAYALSASRVAIAGVGVVGLAANGSAQVSAERIVIPVRARAARISGFDSVAGGTLVNLNLSGDIAIKDGRVLADNLRIRSNRIDAGVVLLADLSKGTYSGAIDGRIDDYRLESVGTLNIGADVDFQTSASGVALAGKVRARSTRLANDSVRDFLGGNAVGSATIRYTPDGLVRFSALRLEAPLARIVSGSGSYRPGGQIMLNADAITNAYGRVGVRVAGTIANPRARVTAERPGLGIGLANVTAQINGTGNAGYRLDLAADTDYGPLTADVVLGTGEALTLDINTANLGGIDFAGSLRQTASGPFAGRLTANGRGLAGVVRLAATDGVQEALFNLRARDAQLDGPADLAIGSAKIDGRVVLYELPYVVADVQLAQARYGGFDIAAARALINYRDGRGQAKLLVEGARGAPFRIAGNLDLQPQLWRAAIEGRTRGVTFRTVNPARIIPGEDGYELLPTKIDLGKGSIRLAGTYGEGLKVQSRLDALDLAIINSFVPEGLGIGGTATGSLDFAQSSAAAFPRADARMTIRNFTRSTAALISNPVDINFVGKLLNDGGEARAVLRRRGTAIGRMVASLRPLPPGAGPWTQRLLGAPLSGGIRYNGPADTLFSFSGLADQQFAGPIGIAADFSGRLSAPQLNGVVRANSLTYENLTYGTRLTDMSVQARFDGSRLEVQRLQARAGSGEVSASGSVSLSAESGYPIDIAVTLDDARLARSEMISASATGQMRLSKNPGETALLSGELRLPEARYEIIRQAAAEVPQLTGVRFKKRRAAARITGDELPDRSAGVFTLLRLDIDLKANEQLYVSGMGLESEWSADLGIGGTSAQPTLAGEIELIRGTLGFAGRSFELTDGRINFTGGQAIDPTIRISASDDIEDVTVNINVTGRAFDPQIAFSSTPGLPEDEIVSRILFGSSIGNLSTIQAVQLAASLNSLRGSGGGLNPLGTLRTVAGIDRLRILGADEQNGRGTALAAGEYITDDIYVEIITDAKGFTATQLEISLTPALSILTQAGGSGDTDFNIRYRKNY</sequence>
<keyword evidence="3 6" id="KW-1133">Transmembrane helix</keyword>
<proteinExistence type="predicted"/>
<keyword evidence="9" id="KW-1185">Reference proteome</keyword>
<evidence type="ECO:0000256" key="3">
    <source>
        <dbReference type="ARBA" id="ARBA00022989"/>
    </source>
</evidence>
<organism evidence="8 9">
    <name type="scientific">Croceicoccus esteveae</name>
    <dbReference type="NCBI Taxonomy" id="3075597"/>
    <lineage>
        <taxon>Bacteria</taxon>
        <taxon>Pseudomonadati</taxon>
        <taxon>Pseudomonadota</taxon>
        <taxon>Alphaproteobacteria</taxon>
        <taxon>Sphingomonadales</taxon>
        <taxon>Erythrobacteraceae</taxon>
        <taxon>Croceicoccus</taxon>
    </lineage>
</organism>
<accession>A0ABU2ZFD1</accession>
<feature type="transmembrane region" description="Helical" evidence="6">
    <location>
        <begin position="35"/>
        <end position="57"/>
    </location>
</feature>
<comment type="caution">
    <text evidence="8">The sequence shown here is derived from an EMBL/GenBank/DDBJ whole genome shotgun (WGS) entry which is preliminary data.</text>
</comment>
<dbReference type="InterPro" id="IPR007452">
    <property type="entry name" value="TamB_C"/>
</dbReference>
<evidence type="ECO:0000256" key="1">
    <source>
        <dbReference type="ARBA" id="ARBA00004167"/>
    </source>
</evidence>
<evidence type="ECO:0000256" key="5">
    <source>
        <dbReference type="SAM" id="MobiDB-lite"/>
    </source>
</evidence>
<dbReference type="EMBL" id="JAVRHS010000002">
    <property type="protein sequence ID" value="MDT0575300.1"/>
    <property type="molecule type" value="Genomic_DNA"/>
</dbReference>
<name>A0ABU2ZFD1_9SPHN</name>
<comment type="subcellular location">
    <subcellularLocation>
        <location evidence="1">Membrane</location>
        <topology evidence="1">Single-pass membrane protein</topology>
    </subcellularLocation>
</comment>
<evidence type="ECO:0000313" key="9">
    <source>
        <dbReference type="Proteomes" id="UP001259803"/>
    </source>
</evidence>
<feature type="compositionally biased region" description="Low complexity" evidence="5">
    <location>
        <begin position="9"/>
        <end position="24"/>
    </location>
</feature>
<feature type="region of interest" description="Disordered" evidence="5">
    <location>
        <begin position="1"/>
        <end position="28"/>
    </location>
</feature>
<dbReference type="PANTHER" id="PTHR36985:SF1">
    <property type="entry name" value="TRANSLOCATION AND ASSEMBLY MODULE SUBUNIT TAMB"/>
    <property type="match status" value="1"/>
</dbReference>
<evidence type="ECO:0000256" key="6">
    <source>
        <dbReference type="SAM" id="Phobius"/>
    </source>
</evidence>
<protein>
    <submittedName>
        <fullName evidence="8">Translocation/assembly module TamB domain-containing protein</fullName>
    </submittedName>
</protein>
<evidence type="ECO:0000256" key="2">
    <source>
        <dbReference type="ARBA" id="ARBA00022692"/>
    </source>
</evidence>
<dbReference type="Proteomes" id="UP001259803">
    <property type="component" value="Unassembled WGS sequence"/>
</dbReference>